<feature type="domain" description="TonB-dependent receptor plug" evidence="10">
    <location>
        <begin position="119"/>
        <end position="247"/>
    </location>
</feature>
<protein>
    <submittedName>
        <fullName evidence="11">SusC/RagA family TonB-linked outer membrane protein</fullName>
    </submittedName>
</protein>
<evidence type="ECO:0000256" key="9">
    <source>
        <dbReference type="SAM" id="SignalP"/>
    </source>
</evidence>
<comment type="caution">
    <text evidence="11">The sequence shown here is derived from an EMBL/GenBank/DDBJ whole genome shotgun (WGS) entry which is preliminary data.</text>
</comment>
<feature type="compositionally biased region" description="Polar residues" evidence="8">
    <location>
        <begin position="328"/>
        <end position="340"/>
    </location>
</feature>
<dbReference type="Gene3D" id="2.40.170.20">
    <property type="entry name" value="TonB-dependent receptor, beta-barrel domain"/>
    <property type="match status" value="1"/>
</dbReference>
<dbReference type="Pfam" id="PF13715">
    <property type="entry name" value="CarbopepD_reg_2"/>
    <property type="match status" value="1"/>
</dbReference>
<accession>A0A927BDU7</accession>
<dbReference type="PROSITE" id="PS52016">
    <property type="entry name" value="TONB_DEPENDENT_REC_3"/>
    <property type="match status" value="1"/>
</dbReference>
<evidence type="ECO:0000256" key="2">
    <source>
        <dbReference type="ARBA" id="ARBA00022448"/>
    </source>
</evidence>
<dbReference type="RefSeq" id="WP_191005040.1">
    <property type="nucleotide sequence ID" value="NZ_JACXAD010000009.1"/>
</dbReference>
<keyword evidence="4 7" id="KW-0812">Transmembrane</keyword>
<dbReference type="EMBL" id="JACXAD010000009">
    <property type="protein sequence ID" value="MBD2768227.1"/>
    <property type="molecule type" value="Genomic_DNA"/>
</dbReference>
<dbReference type="InterPro" id="IPR037066">
    <property type="entry name" value="Plug_dom_sf"/>
</dbReference>
<dbReference type="AlphaFoldDB" id="A0A927BDU7"/>
<comment type="subcellular location">
    <subcellularLocation>
        <location evidence="1 7">Cell outer membrane</location>
        <topology evidence="1 7">Multi-pass membrane protein</topology>
    </subcellularLocation>
</comment>
<evidence type="ECO:0000256" key="3">
    <source>
        <dbReference type="ARBA" id="ARBA00022452"/>
    </source>
</evidence>
<dbReference type="Pfam" id="PF07715">
    <property type="entry name" value="Plug"/>
    <property type="match status" value="1"/>
</dbReference>
<evidence type="ECO:0000256" key="1">
    <source>
        <dbReference type="ARBA" id="ARBA00004571"/>
    </source>
</evidence>
<dbReference type="InterPro" id="IPR039426">
    <property type="entry name" value="TonB-dep_rcpt-like"/>
</dbReference>
<name>A0A927BDU7_9BACT</name>
<dbReference type="InterPro" id="IPR012910">
    <property type="entry name" value="Plug_dom"/>
</dbReference>
<dbReference type="SUPFAM" id="SSF49464">
    <property type="entry name" value="Carboxypeptidase regulatory domain-like"/>
    <property type="match status" value="1"/>
</dbReference>
<keyword evidence="6 7" id="KW-0998">Cell outer membrane</keyword>
<evidence type="ECO:0000256" key="5">
    <source>
        <dbReference type="ARBA" id="ARBA00023136"/>
    </source>
</evidence>
<dbReference type="Proteomes" id="UP000612233">
    <property type="component" value="Unassembled WGS sequence"/>
</dbReference>
<gene>
    <name evidence="11" type="ORF">IC235_10020</name>
</gene>
<evidence type="ECO:0000259" key="10">
    <source>
        <dbReference type="Pfam" id="PF07715"/>
    </source>
</evidence>
<dbReference type="InterPro" id="IPR023996">
    <property type="entry name" value="TonB-dep_OMP_SusC/RagA"/>
</dbReference>
<sequence length="1063" mass="114824">MKKSLLMVFALFMALLQQAQAQDRTISGKVTDRATNQGLPGVTVLAKGTTVGTSTNSDGGFSISVPRGATTLVFSFIGYASQEQAIGTSSNIDVALATDTKQLNEVVVTALGIERETKSLGYTTQQVQGDAVAQSGETNIVQGLAAKVAGVQVIGSAGVPGASSKILIRGNNSFIGSNQPLFVIDGIPLDNQTNVTEGADYPFNANLQGVANSNRAIDINPNDIETFNVLKGPAAAALYGSRAGNGAIVITTKRGKANQKATVSFRSEVELTEVNRLLDRQLKYAQGTGGGNQRTATGAVRTPVYSTYTPGNDGIFDRTHASDDSDDNAGTSQVWGPTNSSLGITPVDNAANFFKTGVSYTNDLSIAAGNDRGAVRFSLGQLHNDGIVPNTSFNRYTLRLTADTKLSDKLTVGSTVNYINSGGVRAQQGSNTSGVMLGLMRAPSSFDLAAGYKYDSGPNKGYQRSYFQGYDNPYWTVNENPTRDDNSRIIGNLTLTYNPLTWLRIMNRGGGDIYTDRRKGIFALYSNGNPGDLSGEIRENTKYHRELYNDLTATGSFNLTEKLFASLTVGNNINERYNQNVFARGQQLAVPEFYNLSNSAIRYADEQTNTIRSFSYFYDANFSFNDLLFVGTTGRYDNFSTFGPNAGGFFAPSVNASVVLSELPGFKSIENIANFIKIRGAIGKAGNEPPFGITRNYFVAPFFTDGFTNGLSFPYAGVNGSGLSSAIGNLKLRPEQVLSREVGTELHLNKDKITIDFTYYNNRSTDLILNRPISAGSGFTSTYENAGSIANRGIEVVVGLKPFSSEKGFNWNMQFNYTRNRSEVLALAPGITQFDLETAFTGIGSYAIVGQPYGALFGTRWERAPDGQLLIGPDGVPIVAAQTGNIGNPFPRYTLGIRNTFSYRGLSLTGVIDIRSGGQIWNGSYGRLNRLGISKITEDRERDYVIPGVLADGSTNTKAIPAYTYFQRYLGDNGGANEQFVQDGSWVRLRELTLAYNFGSPSFLSFMKGLEVYASGTNLYLKTNYQGIDPETSLTGAGSNVTGFDYFNMPNVRTYRFGLKANF</sequence>
<keyword evidence="9" id="KW-0732">Signal</keyword>
<evidence type="ECO:0000313" key="11">
    <source>
        <dbReference type="EMBL" id="MBD2768227.1"/>
    </source>
</evidence>
<dbReference type="GO" id="GO:0009279">
    <property type="term" value="C:cell outer membrane"/>
    <property type="evidence" value="ECO:0007669"/>
    <property type="project" value="UniProtKB-SubCell"/>
</dbReference>
<keyword evidence="12" id="KW-1185">Reference proteome</keyword>
<feature type="signal peptide" evidence="9">
    <location>
        <begin position="1"/>
        <end position="21"/>
    </location>
</feature>
<dbReference type="InterPro" id="IPR008969">
    <property type="entry name" value="CarboxyPept-like_regulatory"/>
</dbReference>
<organism evidence="11 12">
    <name type="scientific">Hymenobacter montanus</name>
    <dbReference type="NCBI Taxonomy" id="2771359"/>
    <lineage>
        <taxon>Bacteria</taxon>
        <taxon>Pseudomonadati</taxon>
        <taxon>Bacteroidota</taxon>
        <taxon>Cytophagia</taxon>
        <taxon>Cytophagales</taxon>
        <taxon>Hymenobacteraceae</taxon>
        <taxon>Hymenobacter</taxon>
    </lineage>
</organism>
<reference evidence="11" key="1">
    <citation type="submission" date="2020-09" db="EMBL/GenBank/DDBJ databases">
        <authorList>
            <person name="Kim M.K."/>
        </authorList>
    </citation>
    <scope>NUCLEOTIDE SEQUENCE</scope>
    <source>
        <strain evidence="11">BT664</strain>
    </source>
</reference>
<evidence type="ECO:0000256" key="7">
    <source>
        <dbReference type="PROSITE-ProRule" id="PRU01360"/>
    </source>
</evidence>
<dbReference type="NCBIfam" id="TIGR04056">
    <property type="entry name" value="OMP_RagA_SusC"/>
    <property type="match status" value="1"/>
</dbReference>
<dbReference type="NCBIfam" id="TIGR04057">
    <property type="entry name" value="SusC_RagA_signa"/>
    <property type="match status" value="1"/>
</dbReference>
<keyword evidence="5 7" id="KW-0472">Membrane</keyword>
<dbReference type="Gene3D" id="2.60.40.1120">
    <property type="entry name" value="Carboxypeptidase-like, regulatory domain"/>
    <property type="match status" value="1"/>
</dbReference>
<keyword evidence="3 7" id="KW-1134">Transmembrane beta strand</keyword>
<dbReference type="InterPro" id="IPR036942">
    <property type="entry name" value="Beta-barrel_TonB_sf"/>
</dbReference>
<proteinExistence type="inferred from homology"/>
<evidence type="ECO:0000256" key="8">
    <source>
        <dbReference type="SAM" id="MobiDB-lite"/>
    </source>
</evidence>
<evidence type="ECO:0000313" key="12">
    <source>
        <dbReference type="Proteomes" id="UP000612233"/>
    </source>
</evidence>
<evidence type="ECO:0000256" key="6">
    <source>
        <dbReference type="ARBA" id="ARBA00023237"/>
    </source>
</evidence>
<dbReference type="Gene3D" id="2.170.130.10">
    <property type="entry name" value="TonB-dependent receptor, plug domain"/>
    <property type="match status" value="1"/>
</dbReference>
<evidence type="ECO:0000256" key="4">
    <source>
        <dbReference type="ARBA" id="ARBA00022692"/>
    </source>
</evidence>
<dbReference type="SUPFAM" id="SSF56935">
    <property type="entry name" value="Porins"/>
    <property type="match status" value="1"/>
</dbReference>
<feature type="region of interest" description="Disordered" evidence="8">
    <location>
        <begin position="310"/>
        <end position="340"/>
    </location>
</feature>
<keyword evidence="2 7" id="KW-0813">Transport</keyword>
<feature type="chain" id="PRO_5036873579" evidence="9">
    <location>
        <begin position="22"/>
        <end position="1063"/>
    </location>
</feature>
<dbReference type="InterPro" id="IPR023997">
    <property type="entry name" value="TonB-dep_OMP_SusC/RagA_CS"/>
</dbReference>
<comment type="similarity">
    <text evidence="7">Belongs to the TonB-dependent receptor family.</text>
</comment>